<evidence type="ECO:0000313" key="1">
    <source>
        <dbReference type="EMBL" id="MFC5995291.1"/>
    </source>
</evidence>
<keyword evidence="2" id="KW-1185">Reference proteome</keyword>
<evidence type="ECO:0000313" key="2">
    <source>
        <dbReference type="Proteomes" id="UP001596302"/>
    </source>
</evidence>
<name>A0ABW1J397_9PSEU</name>
<organism evidence="1 2">
    <name type="scientific">Pseudonocardia hispaniensis</name>
    <dbReference type="NCBI Taxonomy" id="904933"/>
    <lineage>
        <taxon>Bacteria</taxon>
        <taxon>Bacillati</taxon>
        <taxon>Actinomycetota</taxon>
        <taxon>Actinomycetes</taxon>
        <taxon>Pseudonocardiales</taxon>
        <taxon>Pseudonocardiaceae</taxon>
        <taxon>Pseudonocardia</taxon>
    </lineage>
</organism>
<sequence length="137" mass="14823">MYMSNDNKPIGWWLRYVDGLIERGFETALADEGATRRQWQVLNVLAGGAADVAAVEAALAPFLTADGAAEAVLAELVARGWARTDGPAVALTPDGAAARERMTTAVRRHRARTVRGIDEREYAALVATLRRMADNLT</sequence>
<gene>
    <name evidence="1" type="ORF">ACFQE5_13820</name>
</gene>
<accession>A0ABW1J397</accession>
<proteinExistence type="predicted"/>
<dbReference type="InterPro" id="IPR036390">
    <property type="entry name" value="WH_DNA-bd_sf"/>
</dbReference>
<dbReference type="RefSeq" id="WP_379585311.1">
    <property type="nucleotide sequence ID" value="NZ_JBHSQW010000028.1"/>
</dbReference>
<dbReference type="Proteomes" id="UP001596302">
    <property type="component" value="Unassembled WGS sequence"/>
</dbReference>
<dbReference type="Gene3D" id="1.10.10.10">
    <property type="entry name" value="Winged helix-like DNA-binding domain superfamily/Winged helix DNA-binding domain"/>
    <property type="match status" value="1"/>
</dbReference>
<dbReference type="EMBL" id="JBHSQW010000028">
    <property type="protein sequence ID" value="MFC5995291.1"/>
    <property type="molecule type" value="Genomic_DNA"/>
</dbReference>
<reference evidence="2" key="1">
    <citation type="journal article" date="2019" name="Int. J. Syst. Evol. Microbiol.">
        <title>The Global Catalogue of Microorganisms (GCM) 10K type strain sequencing project: providing services to taxonomists for standard genome sequencing and annotation.</title>
        <authorList>
            <consortium name="The Broad Institute Genomics Platform"/>
            <consortium name="The Broad Institute Genome Sequencing Center for Infectious Disease"/>
            <person name="Wu L."/>
            <person name="Ma J."/>
        </authorList>
    </citation>
    <scope>NUCLEOTIDE SEQUENCE [LARGE SCALE GENOMIC DNA]</scope>
    <source>
        <strain evidence="2">CCM 8391</strain>
    </source>
</reference>
<dbReference type="SUPFAM" id="SSF46785">
    <property type="entry name" value="Winged helix' DNA-binding domain"/>
    <property type="match status" value="1"/>
</dbReference>
<protein>
    <submittedName>
        <fullName evidence="1">MarR family transcriptional regulator</fullName>
    </submittedName>
</protein>
<dbReference type="InterPro" id="IPR036388">
    <property type="entry name" value="WH-like_DNA-bd_sf"/>
</dbReference>
<comment type="caution">
    <text evidence="1">The sequence shown here is derived from an EMBL/GenBank/DDBJ whole genome shotgun (WGS) entry which is preliminary data.</text>
</comment>